<evidence type="ECO:0000256" key="1">
    <source>
        <dbReference type="SAM" id="SignalP"/>
    </source>
</evidence>
<sequence length="581" mass="67155">MIKYKMYIWLFVHFLNYVTIEMLEIKDAFTIEQNNLIAVLELLPNEFEISFEVYFTSFLDQWSNIIHFTIGGDMDTYGDRIFSFFILNTLTQFSASINGETDYIMRFFPLFNLMEWNKVSISQFLENGVYNFVIKKDGAAIITLQNNYVQPFEHVRVYASNPWYLAQPGYIRNLIVTNVNTMPFFAINSETVLHTANYLTTIKTLPKEYEITFEAFFTSYMPNVWSDVLHLDCNNERVFEISILNTLLHAWASVNNDALYGVPVKTYNLNEWIKFYVRQSLTNGYYTHTVQINRITVDMLQNTGAKVFQNVNVYAPIYTAQPGFLRNLVVINACPICDLLPTLSTNSQISEEVYLLVNITTNPECYSYLQNVKIVLRAELLLNLKQFFWNDSSLNDSNVQGNGKIFIVNVKKLTRNMYVTFSVNFVYDKSVVKKKRSASIAVDFNWNYFCEDPVVKIKNQVVLISLKGSISTAVNKVSPTWNYKQPSGTSLLSETHQFVCQTMQNRQSSPCYQREISSGVISFLPIQVMEVIGYDSNSTLVYGLTTRNNFIEIDINKRNPLVVTKERCLKIPVCEKFLSLK</sequence>
<organism evidence="2 3">
    <name type="scientific">Hydra vulgaris</name>
    <name type="common">Hydra</name>
    <name type="synonym">Hydra attenuata</name>
    <dbReference type="NCBI Taxonomy" id="6087"/>
    <lineage>
        <taxon>Eukaryota</taxon>
        <taxon>Metazoa</taxon>
        <taxon>Cnidaria</taxon>
        <taxon>Hydrozoa</taxon>
        <taxon>Hydroidolina</taxon>
        <taxon>Anthoathecata</taxon>
        <taxon>Aplanulata</taxon>
        <taxon>Hydridae</taxon>
        <taxon>Hydra</taxon>
    </lineage>
</organism>
<protein>
    <submittedName>
        <fullName evidence="3">Uncharacterized protein LOC136092185</fullName>
    </submittedName>
</protein>
<proteinExistence type="predicted"/>
<dbReference type="GeneID" id="136092185"/>
<evidence type="ECO:0000313" key="2">
    <source>
        <dbReference type="Proteomes" id="UP001652625"/>
    </source>
</evidence>
<dbReference type="Proteomes" id="UP001652625">
    <property type="component" value="Chromosome 15"/>
</dbReference>
<name>A0ABM4DN51_HYDVU</name>
<accession>A0ABM4DN51</accession>
<keyword evidence="1" id="KW-0732">Signal</keyword>
<reference evidence="3" key="1">
    <citation type="submission" date="2025-08" db="UniProtKB">
        <authorList>
            <consortium name="RefSeq"/>
        </authorList>
    </citation>
    <scope>IDENTIFICATION</scope>
</reference>
<gene>
    <name evidence="3" type="primary">LOC136092185</name>
</gene>
<keyword evidence="2" id="KW-1185">Reference proteome</keyword>
<dbReference type="RefSeq" id="XP_065675996.1">
    <property type="nucleotide sequence ID" value="XM_065819924.1"/>
</dbReference>
<feature type="signal peptide" evidence="1">
    <location>
        <begin position="1"/>
        <end position="20"/>
    </location>
</feature>
<evidence type="ECO:0000313" key="3">
    <source>
        <dbReference type="RefSeq" id="XP_065675996.1"/>
    </source>
</evidence>
<feature type="chain" id="PRO_5046137330" evidence="1">
    <location>
        <begin position="21"/>
        <end position="581"/>
    </location>
</feature>